<dbReference type="InterPro" id="IPR036565">
    <property type="entry name" value="Mur-like_cat_sf"/>
</dbReference>
<dbReference type="SUPFAM" id="SSF53623">
    <property type="entry name" value="MurD-like peptide ligases, catalytic domain"/>
    <property type="match status" value="1"/>
</dbReference>
<dbReference type="UniPathway" id="UPA00219"/>
<dbReference type="GO" id="GO:0008360">
    <property type="term" value="P:regulation of cell shape"/>
    <property type="evidence" value="ECO:0007669"/>
    <property type="project" value="UniProtKB-KW"/>
</dbReference>
<dbReference type="InterPro" id="IPR004101">
    <property type="entry name" value="Mur_ligase_C"/>
</dbReference>
<dbReference type="GO" id="GO:0008763">
    <property type="term" value="F:UDP-N-acetylmuramate-L-alanine ligase activity"/>
    <property type="evidence" value="ECO:0007669"/>
    <property type="project" value="UniProtKB-UniRule"/>
</dbReference>
<keyword evidence="6 14" id="KW-0132">Cell division</keyword>
<evidence type="ECO:0000256" key="6">
    <source>
        <dbReference type="ARBA" id="ARBA00022618"/>
    </source>
</evidence>
<comment type="caution">
    <text evidence="19">The sequence shown here is derived from an EMBL/GenBank/DDBJ whole genome shotgun (WGS) entry which is preliminary data.</text>
</comment>
<reference evidence="19 20" key="1">
    <citation type="submission" date="2016-08" db="EMBL/GenBank/DDBJ databases">
        <title>Analysis of Carbohydrate Active Enzymes in Thermogemmatispora T81 Reveals Carbohydrate Degradation Ability.</title>
        <authorList>
            <person name="Tomazini A."/>
            <person name="Lal S."/>
            <person name="Stott M."/>
            <person name="Henrissat B."/>
            <person name="Polikarpov I."/>
            <person name="Sparling R."/>
            <person name="Levin D.B."/>
        </authorList>
    </citation>
    <scope>NUCLEOTIDE SEQUENCE [LARGE SCALE GENOMIC DNA]</scope>
    <source>
        <strain evidence="19 20">T81</strain>
    </source>
</reference>
<keyword evidence="10 14" id="KW-0573">Peptidoglycan synthesis</keyword>
<keyword evidence="11 14" id="KW-0131">Cell cycle</keyword>
<dbReference type="GO" id="GO:0071555">
    <property type="term" value="P:cell wall organization"/>
    <property type="evidence" value="ECO:0007669"/>
    <property type="project" value="UniProtKB-KW"/>
</dbReference>
<dbReference type="SUPFAM" id="SSF51984">
    <property type="entry name" value="MurCD N-terminal domain"/>
    <property type="match status" value="1"/>
</dbReference>
<dbReference type="Pfam" id="PF02875">
    <property type="entry name" value="Mur_ligase_C"/>
    <property type="match status" value="1"/>
</dbReference>
<dbReference type="InterPro" id="IPR000713">
    <property type="entry name" value="Mur_ligase_N"/>
</dbReference>
<dbReference type="GO" id="GO:0051301">
    <property type="term" value="P:cell division"/>
    <property type="evidence" value="ECO:0007669"/>
    <property type="project" value="UniProtKB-KW"/>
</dbReference>
<comment type="pathway">
    <text evidence="2 14">Cell wall biogenesis; peptidoglycan biosynthesis.</text>
</comment>
<dbReference type="Pfam" id="PF01225">
    <property type="entry name" value="Mur_ligase"/>
    <property type="match status" value="1"/>
</dbReference>
<evidence type="ECO:0000256" key="9">
    <source>
        <dbReference type="ARBA" id="ARBA00022960"/>
    </source>
</evidence>
<evidence type="ECO:0000256" key="15">
    <source>
        <dbReference type="SAM" id="MobiDB-lite"/>
    </source>
</evidence>
<dbReference type="EC" id="6.3.2.8" evidence="3 14"/>
<evidence type="ECO:0000256" key="1">
    <source>
        <dbReference type="ARBA" id="ARBA00004496"/>
    </source>
</evidence>
<dbReference type="OrthoDB" id="9804126at2"/>
<feature type="domain" description="Mur ligase central" evidence="18">
    <location>
        <begin position="138"/>
        <end position="357"/>
    </location>
</feature>
<dbReference type="AlphaFoldDB" id="A0A328VFR9"/>
<dbReference type="GO" id="GO:0009252">
    <property type="term" value="P:peptidoglycan biosynthetic process"/>
    <property type="evidence" value="ECO:0007669"/>
    <property type="project" value="UniProtKB-UniRule"/>
</dbReference>
<dbReference type="PANTHER" id="PTHR43445">
    <property type="entry name" value="UDP-N-ACETYLMURAMATE--L-ALANINE LIGASE-RELATED"/>
    <property type="match status" value="1"/>
</dbReference>
<dbReference type="NCBIfam" id="TIGR01082">
    <property type="entry name" value="murC"/>
    <property type="match status" value="1"/>
</dbReference>
<dbReference type="InterPro" id="IPR036615">
    <property type="entry name" value="Mur_ligase_C_dom_sf"/>
</dbReference>
<evidence type="ECO:0000256" key="10">
    <source>
        <dbReference type="ARBA" id="ARBA00022984"/>
    </source>
</evidence>
<evidence type="ECO:0000256" key="2">
    <source>
        <dbReference type="ARBA" id="ARBA00004752"/>
    </source>
</evidence>
<dbReference type="GO" id="GO:0005737">
    <property type="term" value="C:cytoplasm"/>
    <property type="evidence" value="ECO:0007669"/>
    <property type="project" value="UniProtKB-SubCell"/>
</dbReference>
<organism evidence="19 20">
    <name type="scientific">Thermogemmatispora tikiterensis</name>
    <dbReference type="NCBI Taxonomy" id="1825093"/>
    <lineage>
        <taxon>Bacteria</taxon>
        <taxon>Bacillati</taxon>
        <taxon>Chloroflexota</taxon>
        <taxon>Ktedonobacteria</taxon>
        <taxon>Thermogemmatisporales</taxon>
        <taxon>Thermogemmatisporaceae</taxon>
        <taxon>Thermogemmatispora</taxon>
    </lineage>
</organism>
<evidence type="ECO:0000259" key="18">
    <source>
        <dbReference type="Pfam" id="PF08245"/>
    </source>
</evidence>
<evidence type="ECO:0000256" key="5">
    <source>
        <dbReference type="ARBA" id="ARBA00022598"/>
    </source>
</evidence>
<keyword evidence="8 14" id="KW-0067">ATP-binding</keyword>
<keyword evidence="12 14" id="KW-0961">Cell wall biogenesis/degradation</keyword>
<dbReference type="Gene3D" id="3.90.190.20">
    <property type="entry name" value="Mur ligase, C-terminal domain"/>
    <property type="match status" value="1"/>
</dbReference>
<dbReference type="Pfam" id="PF08245">
    <property type="entry name" value="Mur_ligase_M"/>
    <property type="match status" value="1"/>
</dbReference>
<comment type="catalytic activity">
    <reaction evidence="13 14">
        <text>UDP-N-acetyl-alpha-D-muramate + L-alanine + ATP = UDP-N-acetyl-alpha-D-muramoyl-L-alanine + ADP + phosphate + H(+)</text>
        <dbReference type="Rhea" id="RHEA:23372"/>
        <dbReference type="ChEBI" id="CHEBI:15378"/>
        <dbReference type="ChEBI" id="CHEBI:30616"/>
        <dbReference type="ChEBI" id="CHEBI:43474"/>
        <dbReference type="ChEBI" id="CHEBI:57972"/>
        <dbReference type="ChEBI" id="CHEBI:70757"/>
        <dbReference type="ChEBI" id="CHEBI:83898"/>
        <dbReference type="ChEBI" id="CHEBI:456216"/>
        <dbReference type="EC" id="6.3.2.8"/>
    </reaction>
</comment>
<keyword evidence="4 14" id="KW-0963">Cytoplasm</keyword>
<comment type="function">
    <text evidence="14">Cell wall formation.</text>
</comment>
<dbReference type="SUPFAM" id="SSF53244">
    <property type="entry name" value="MurD-like peptide ligases, peptide-binding domain"/>
    <property type="match status" value="1"/>
</dbReference>
<protein>
    <recommendedName>
        <fullName evidence="3 14">UDP-N-acetylmuramate--L-alanine ligase</fullName>
        <ecNumber evidence="3 14">6.3.2.8</ecNumber>
    </recommendedName>
    <alternativeName>
        <fullName evidence="14">UDP-N-acetylmuramoyl-L-alanine synthetase</fullName>
    </alternativeName>
</protein>
<feature type="region of interest" description="Disordered" evidence="15">
    <location>
        <begin position="1"/>
        <end position="21"/>
    </location>
</feature>
<dbReference type="GO" id="GO:0005524">
    <property type="term" value="F:ATP binding"/>
    <property type="evidence" value="ECO:0007669"/>
    <property type="project" value="UniProtKB-UniRule"/>
</dbReference>
<evidence type="ECO:0000256" key="13">
    <source>
        <dbReference type="ARBA" id="ARBA00047833"/>
    </source>
</evidence>
<dbReference type="HAMAP" id="MF_00046">
    <property type="entry name" value="MurC"/>
    <property type="match status" value="1"/>
</dbReference>
<evidence type="ECO:0000256" key="11">
    <source>
        <dbReference type="ARBA" id="ARBA00023306"/>
    </source>
</evidence>
<evidence type="ECO:0000256" key="3">
    <source>
        <dbReference type="ARBA" id="ARBA00012211"/>
    </source>
</evidence>
<sequence length="543" mass="59482">MERAERKLTMNTESEASRQDQQAELRALLSRRLHFMGIGGQGISALARLAQTTGATVSGCDRAPSATTRELAAAGINVTIGHSAQHLQGQEALIITPAVLALEPDHQELVAARQQGLPVVTWQELLGALTRDYCLLSVCGVHGKGTTTSLLALMLVEGGFDPTCVIGAVVPALGANYRLGQSRFFVNEADEFNHNFWHYHPRLTVVTSIEYEHPEFFADYEAFLQAFTRFIQGMDLSERWPLPPTLVMNADSPGCLELRARLGHWVGRTVFYTVAPEAIQEKTEQLTSITVKGESPLLFEAHDLKLEGETSFRVRLHAEGSRGAASQARSLFGGEKIALHVPGLHNVQNALGAIAAAQSLGVSEEAIKRALEGFRGSRRRFEIRHQGPLPLAGRTGDVILIDDYAHHPTAIAATLAAARQRYPQRRLIAVYQPHMYSRTKVFFEQFVEAFDEADVVVISDIFPARERDTGLVHARDLVAALAQRPHFSGEGRQVLYGGDRTQTEAELRALLDDGDLVLIMGAGDIYLVTEQLLGEGGQSHHQG</sequence>
<dbReference type="InterPro" id="IPR013221">
    <property type="entry name" value="Mur_ligase_cen"/>
</dbReference>
<comment type="subcellular location">
    <subcellularLocation>
        <location evidence="1 14">Cytoplasm</location>
    </subcellularLocation>
</comment>
<keyword evidence="5 14" id="KW-0436">Ligase</keyword>
<dbReference type="PANTHER" id="PTHR43445:SF3">
    <property type="entry name" value="UDP-N-ACETYLMURAMATE--L-ALANINE LIGASE"/>
    <property type="match status" value="1"/>
</dbReference>
<proteinExistence type="inferred from homology"/>
<keyword evidence="9 14" id="KW-0133">Cell shape</keyword>
<dbReference type="Gene3D" id="3.40.50.720">
    <property type="entry name" value="NAD(P)-binding Rossmann-like Domain"/>
    <property type="match status" value="1"/>
</dbReference>
<evidence type="ECO:0000313" key="20">
    <source>
        <dbReference type="Proteomes" id="UP000248706"/>
    </source>
</evidence>
<name>A0A328VFR9_9CHLR</name>
<evidence type="ECO:0000256" key="8">
    <source>
        <dbReference type="ARBA" id="ARBA00022840"/>
    </source>
</evidence>
<evidence type="ECO:0000256" key="12">
    <source>
        <dbReference type="ARBA" id="ARBA00023316"/>
    </source>
</evidence>
<accession>A0A328VFR9</accession>
<feature type="domain" description="Mur ligase C-terminal" evidence="17">
    <location>
        <begin position="395"/>
        <end position="523"/>
    </location>
</feature>
<dbReference type="Proteomes" id="UP000248706">
    <property type="component" value="Unassembled WGS sequence"/>
</dbReference>
<dbReference type="Gene3D" id="3.40.1190.10">
    <property type="entry name" value="Mur-like, catalytic domain"/>
    <property type="match status" value="1"/>
</dbReference>
<keyword evidence="20" id="KW-1185">Reference proteome</keyword>
<dbReference type="InterPro" id="IPR050061">
    <property type="entry name" value="MurCDEF_pg_biosynth"/>
</dbReference>
<keyword evidence="7 14" id="KW-0547">Nucleotide-binding</keyword>
<dbReference type="EMBL" id="MCIF01000002">
    <property type="protein sequence ID" value="RAQ96556.1"/>
    <property type="molecule type" value="Genomic_DNA"/>
</dbReference>
<evidence type="ECO:0000256" key="14">
    <source>
        <dbReference type="HAMAP-Rule" id="MF_00046"/>
    </source>
</evidence>
<comment type="caution">
    <text evidence="14">Lacks conserved residue(s) required for the propagation of feature annotation.</text>
</comment>
<feature type="domain" description="Mur ligase N-terminal catalytic" evidence="16">
    <location>
        <begin position="33"/>
        <end position="133"/>
    </location>
</feature>
<evidence type="ECO:0000313" key="19">
    <source>
        <dbReference type="EMBL" id="RAQ96556.1"/>
    </source>
</evidence>
<comment type="similarity">
    <text evidence="14">Belongs to the MurCDEF family.</text>
</comment>
<evidence type="ECO:0000259" key="17">
    <source>
        <dbReference type="Pfam" id="PF02875"/>
    </source>
</evidence>
<evidence type="ECO:0000256" key="7">
    <source>
        <dbReference type="ARBA" id="ARBA00022741"/>
    </source>
</evidence>
<dbReference type="InterPro" id="IPR005758">
    <property type="entry name" value="UDP-N-AcMur_Ala_ligase_MurC"/>
</dbReference>
<gene>
    <name evidence="14" type="primary">murC</name>
    <name evidence="19" type="ORF">A4R35_13500</name>
</gene>
<evidence type="ECO:0000259" key="16">
    <source>
        <dbReference type="Pfam" id="PF01225"/>
    </source>
</evidence>
<evidence type="ECO:0000256" key="4">
    <source>
        <dbReference type="ARBA" id="ARBA00022490"/>
    </source>
</evidence>